<protein>
    <submittedName>
        <fullName evidence="1">Protein of uncharacterized function (DUF2693)</fullName>
    </submittedName>
    <submittedName>
        <fullName evidence="2">SH3 beta-barrel fold-containing protein</fullName>
    </submittedName>
</protein>
<name>A0A3E5GES7_9BACE</name>
<evidence type="ECO:0000313" key="3">
    <source>
        <dbReference type="Proteomes" id="UP000095606"/>
    </source>
</evidence>
<proteinExistence type="predicted"/>
<accession>A0A174QFI7</accession>
<dbReference type="AlphaFoldDB" id="A0A3E5GES7"/>
<dbReference type="InterPro" id="IPR024401">
    <property type="entry name" value="WYL_prot"/>
</dbReference>
<dbReference type="GeneID" id="69591514"/>
<evidence type="ECO:0000313" key="1">
    <source>
        <dbReference type="EMBL" id="CUP72104.1"/>
    </source>
</evidence>
<gene>
    <name evidence="1" type="ORF">ERS852461_03227</name>
    <name evidence="2" type="ORF">NXY30_25505</name>
</gene>
<reference evidence="1 3" key="1">
    <citation type="submission" date="2015-09" db="EMBL/GenBank/DDBJ databases">
        <authorList>
            <consortium name="Pathogen Informatics"/>
        </authorList>
    </citation>
    <scope>NUCLEOTIDE SEQUENCE [LARGE SCALE GENOMIC DNA]</scope>
    <source>
        <strain evidence="1 3">2789STDY5834846</strain>
    </source>
</reference>
<dbReference type="Proteomes" id="UP001060104">
    <property type="component" value="Chromosome"/>
</dbReference>
<evidence type="ECO:0000313" key="2">
    <source>
        <dbReference type="EMBL" id="UVQ74279.1"/>
    </source>
</evidence>
<dbReference type="Pfam" id="PF10902">
    <property type="entry name" value="WYL_2"/>
    <property type="match status" value="1"/>
</dbReference>
<organism evidence="1 3">
    <name type="scientific">Bacteroides faecis</name>
    <dbReference type="NCBI Taxonomy" id="674529"/>
    <lineage>
        <taxon>Bacteria</taxon>
        <taxon>Pseudomonadati</taxon>
        <taxon>Bacteroidota</taxon>
        <taxon>Bacteroidia</taxon>
        <taxon>Bacteroidales</taxon>
        <taxon>Bacteroidaceae</taxon>
        <taxon>Bacteroides</taxon>
    </lineage>
</organism>
<dbReference type="EMBL" id="CP103141">
    <property type="protein sequence ID" value="UVQ74279.1"/>
    <property type="molecule type" value="Genomic_DNA"/>
</dbReference>
<reference evidence="2" key="2">
    <citation type="submission" date="2022-08" db="EMBL/GenBank/DDBJ databases">
        <title>Genome Sequencing of Bacteroides fragilis Group Isolates with Nanopore Technology.</title>
        <authorList>
            <person name="Tisza M.J."/>
            <person name="Smith D."/>
            <person name="Dekker J.P."/>
        </authorList>
    </citation>
    <scope>NUCLEOTIDE SEQUENCE</scope>
    <source>
        <strain evidence="2">BFG-527</strain>
    </source>
</reference>
<accession>A0A3E5GES7</accession>
<dbReference type="RefSeq" id="WP_022301147.1">
    <property type="nucleotide sequence ID" value="NZ_CABMFH010000007.1"/>
</dbReference>
<keyword evidence="4" id="KW-1185">Reference proteome</keyword>
<sequence length="143" mass="17122">MRKKSSPEKEKMQPSECDACKRCKLNVNQQNEEFISKEELHKRNGIAEGKNDYFTLYLQLFFKGIIIHGHSRSIRQHGHAMIAFHKQDGTSCLEQGTLVGYEKFFHRIYRITQEQESIVYWNMEQHAWRRFMIENLLEWKANV</sequence>
<dbReference type="Proteomes" id="UP000095606">
    <property type="component" value="Unassembled WGS sequence"/>
</dbReference>
<evidence type="ECO:0000313" key="4">
    <source>
        <dbReference type="Proteomes" id="UP001060104"/>
    </source>
</evidence>
<dbReference type="EMBL" id="CZAE01000016">
    <property type="protein sequence ID" value="CUP72104.1"/>
    <property type="molecule type" value="Genomic_DNA"/>
</dbReference>